<organism evidence="2">
    <name type="scientific">hydrothermal vent metagenome</name>
    <dbReference type="NCBI Taxonomy" id="652676"/>
    <lineage>
        <taxon>unclassified sequences</taxon>
        <taxon>metagenomes</taxon>
        <taxon>ecological metagenomes</taxon>
    </lineage>
</organism>
<keyword evidence="2" id="KW-0282">Flagellum</keyword>
<keyword evidence="2" id="KW-0966">Cell projection</keyword>
<dbReference type="Pfam" id="PF13144">
    <property type="entry name" value="ChapFlgA"/>
    <property type="match status" value="1"/>
</dbReference>
<evidence type="ECO:0000313" key="2">
    <source>
        <dbReference type="EMBL" id="CUS43566.1"/>
    </source>
</evidence>
<keyword evidence="2" id="KW-0969">Cilium</keyword>
<dbReference type="Gene3D" id="2.30.30.760">
    <property type="match status" value="1"/>
</dbReference>
<accession>A0A161K0B9</accession>
<name>A0A161K0B9_9ZZZZ</name>
<evidence type="ECO:0000259" key="1">
    <source>
        <dbReference type="Pfam" id="PF13144"/>
    </source>
</evidence>
<reference evidence="2" key="1">
    <citation type="submission" date="2015-10" db="EMBL/GenBank/DDBJ databases">
        <authorList>
            <person name="Gilbert D.G."/>
        </authorList>
    </citation>
    <scope>NUCLEOTIDE SEQUENCE</scope>
</reference>
<gene>
    <name evidence="2" type="ORF">MGWOODY_Smn310</name>
</gene>
<proteinExistence type="predicted"/>
<protein>
    <submittedName>
        <fullName evidence="2">Flagellar protein</fullName>
    </submittedName>
</protein>
<sequence>MSPLFVARLFVPLALLAGPAVAAAPFQDTAAIDRAVAAFTGKTIGEAGGARSIVDTRLKLAACPMVSMAWRGAGQDAVVVTCTGPAWRIFVPVHTVAKPVSAPAPAAPVAAAPVKFAAVIKRGDPVTIAAGSPGFSITREGIAMADAAPGARFLVKVDSAKAPVQAVAIESGRATLPGWTE</sequence>
<dbReference type="AlphaFoldDB" id="A0A161K0B9"/>
<dbReference type="EMBL" id="CZQE01000067">
    <property type="protein sequence ID" value="CUS43566.1"/>
    <property type="molecule type" value="Genomic_DNA"/>
</dbReference>
<dbReference type="InterPro" id="IPR017585">
    <property type="entry name" value="SAF_FlgA"/>
</dbReference>
<feature type="domain" description="Flagella basal body P-ring formation protein FlgA SAF" evidence="1">
    <location>
        <begin position="108"/>
        <end position="173"/>
    </location>
</feature>